<reference evidence="10" key="1">
    <citation type="submission" date="2018-11" db="EMBL/GenBank/DDBJ databases">
        <authorList>
            <consortium name="Pathogen Informatics"/>
        </authorList>
    </citation>
    <scope>NUCLEOTIDE SEQUENCE</scope>
</reference>
<gene>
    <name evidence="10" type="ORF">PXEA_LOCUS13407</name>
</gene>
<dbReference type="InterPro" id="IPR043565">
    <property type="entry name" value="PAX_fam"/>
</dbReference>
<evidence type="ECO:0000256" key="2">
    <source>
        <dbReference type="ARBA" id="ARBA00022473"/>
    </source>
</evidence>
<evidence type="ECO:0000256" key="8">
    <source>
        <dbReference type="SAM" id="Phobius"/>
    </source>
</evidence>
<keyword evidence="7" id="KW-0539">Nucleus</keyword>
<dbReference type="PROSITE" id="PS51057">
    <property type="entry name" value="PAIRED_2"/>
    <property type="match status" value="1"/>
</dbReference>
<evidence type="ECO:0000313" key="11">
    <source>
        <dbReference type="Proteomes" id="UP000784294"/>
    </source>
</evidence>
<dbReference type="PRINTS" id="PR00027">
    <property type="entry name" value="PAIREDBOX"/>
</dbReference>
<dbReference type="GO" id="GO:0000981">
    <property type="term" value="F:DNA-binding transcription factor activity, RNA polymerase II-specific"/>
    <property type="evidence" value="ECO:0007669"/>
    <property type="project" value="TreeGrafter"/>
</dbReference>
<keyword evidence="8" id="KW-1133">Transmembrane helix</keyword>
<evidence type="ECO:0000256" key="4">
    <source>
        <dbReference type="ARBA" id="ARBA00023015"/>
    </source>
</evidence>
<organism evidence="10 11">
    <name type="scientific">Protopolystoma xenopodis</name>
    <dbReference type="NCBI Taxonomy" id="117903"/>
    <lineage>
        <taxon>Eukaryota</taxon>
        <taxon>Metazoa</taxon>
        <taxon>Spiralia</taxon>
        <taxon>Lophotrochozoa</taxon>
        <taxon>Platyhelminthes</taxon>
        <taxon>Monogenea</taxon>
        <taxon>Polyopisthocotylea</taxon>
        <taxon>Polystomatidea</taxon>
        <taxon>Polystomatidae</taxon>
        <taxon>Protopolystoma</taxon>
    </lineage>
</organism>
<name>A0A3S5ABZ1_9PLAT</name>
<keyword evidence="6" id="KW-0804">Transcription</keyword>
<keyword evidence="8" id="KW-0472">Membrane</keyword>
<dbReference type="SMART" id="SM00351">
    <property type="entry name" value="PAX"/>
    <property type="match status" value="1"/>
</dbReference>
<evidence type="ECO:0000259" key="9">
    <source>
        <dbReference type="PROSITE" id="PS51057"/>
    </source>
</evidence>
<evidence type="ECO:0000256" key="7">
    <source>
        <dbReference type="ARBA" id="ARBA00023242"/>
    </source>
</evidence>
<sequence length="286" mass="32079">MKAYNWLNYAFFTFSKISKPPFFPFFCSADHAINQYGRVFTNGRPLPEELRLSILKMAQANMRPCDISRKLKISHGCISKLLLRHVKLLNVAHIRVAKTSAGALSETRHGWEDQDDVVLCLVAVSVSWVVYRRTGDIRAGAIGGSKPKVSTEFVVLSVRQYKAEHPHMFAWEIRQRLLTDGICSQETLPSISSVNRILRTNLPSAGASLPPSVDSRPDDVSGINQVCSKILSAKKKCDLHLVGFCAGCYRSPRLSCFFFVVLASVICVPFMVRIWLHVEGELVWQP</sequence>
<evidence type="ECO:0000256" key="6">
    <source>
        <dbReference type="ARBA" id="ARBA00023163"/>
    </source>
</evidence>
<comment type="caution">
    <text evidence="10">The sequence shown here is derived from an EMBL/GenBank/DDBJ whole genome shotgun (WGS) entry which is preliminary data.</text>
</comment>
<dbReference type="FunFam" id="1.10.10.10:FF:000003">
    <property type="entry name" value="Paired box protein Pax-6"/>
    <property type="match status" value="1"/>
</dbReference>
<dbReference type="InterPro" id="IPR036388">
    <property type="entry name" value="WH-like_DNA-bd_sf"/>
</dbReference>
<keyword evidence="5" id="KW-0238">DNA-binding</keyword>
<comment type="subcellular location">
    <subcellularLocation>
        <location evidence="1">Nucleus</location>
    </subcellularLocation>
</comment>
<dbReference type="PANTHER" id="PTHR45636:SF52">
    <property type="entry name" value="PAIRED DOMAIN-CONTAINING PROTEIN"/>
    <property type="match status" value="1"/>
</dbReference>
<dbReference type="AlphaFoldDB" id="A0A3S5ABZ1"/>
<dbReference type="Pfam" id="PF00292">
    <property type="entry name" value="PAX"/>
    <property type="match status" value="2"/>
</dbReference>
<dbReference type="InterPro" id="IPR009057">
    <property type="entry name" value="Homeodomain-like_sf"/>
</dbReference>
<dbReference type="GO" id="GO:0000978">
    <property type="term" value="F:RNA polymerase II cis-regulatory region sequence-specific DNA binding"/>
    <property type="evidence" value="ECO:0007669"/>
    <property type="project" value="TreeGrafter"/>
</dbReference>
<evidence type="ECO:0000256" key="3">
    <source>
        <dbReference type="ARBA" id="ARBA00022724"/>
    </source>
</evidence>
<dbReference type="PANTHER" id="PTHR45636">
    <property type="entry name" value="PAIRED BOX PROTEIN PAX-6-RELATED-RELATED"/>
    <property type="match status" value="1"/>
</dbReference>
<dbReference type="OrthoDB" id="3225452at2759"/>
<accession>A0A3S5ABZ1</accession>
<protein>
    <recommendedName>
        <fullName evidence="9">Paired domain-containing protein</fullName>
    </recommendedName>
</protein>
<dbReference type="Gene3D" id="1.10.10.10">
    <property type="entry name" value="Winged helix-like DNA-binding domain superfamily/Winged helix DNA-binding domain"/>
    <property type="match status" value="2"/>
</dbReference>
<dbReference type="EMBL" id="CAAALY010044108">
    <property type="protein sequence ID" value="VEL19967.1"/>
    <property type="molecule type" value="Genomic_DNA"/>
</dbReference>
<keyword evidence="11" id="KW-1185">Reference proteome</keyword>
<keyword evidence="4" id="KW-0805">Transcription regulation</keyword>
<evidence type="ECO:0000256" key="1">
    <source>
        <dbReference type="ARBA" id="ARBA00004123"/>
    </source>
</evidence>
<evidence type="ECO:0000313" key="10">
    <source>
        <dbReference type="EMBL" id="VEL19967.1"/>
    </source>
</evidence>
<keyword evidence="2" id="KW-0217">Developmental protein</keyword>
<dbReference type="SUPFAM" id="SSF46689">
    <property type="entry name" value="Homeodomain-like"/>
    <property type="match status" value="2"/>
</dbReference>
<dbReference type="GO" id="GO:0005634">
    <property type="term" value="C:nucleus"/>
    <property type="evidence" value="ECO:0007669"/>
    <property type="project" value="UniProtKB-SubCell"/>
</dbReference>
<keyword evidence="3" id="KW-0563">Paired box</keyword>
<feature type="domain" description="Paired" evidence="9">
    <location>
        <begin position="29"/>
        <end position="201"/>
    </location>
</feature>
<proteinExistence type="predicted"/>
<evidence type="ECO:0000256" key="5">
    <source>
        <dbReference type="ARBA" id="ARBA00023125"/>
    </source>
</evidence>
<dbReference type="InterPro" id="IPR001523">
    <property type="entry name" value="Paired_dom"/>
</dbReference>
<feature type="transmembrane region" description="Helical" evidence="8">
    <location>
        <begin position="256"/>
        <end position="276"/>
    </location>
</feature>
<keyword evidence="8" id="KW-0812">Transmembrane</keyword>
<dbReference type="Proteomes" id="UP000784294">
    <property type="component" value="Unassembled WGS sequence"/>
</dbReference>